<dbReference type="SUPFAM" id="SSF109709">
    <property type="entry name" value="KorB DNA-binding domain-like"/>
    <property type="match status" value="1"/>
</dbReference>
<gene>
    <name evidence="6" type="ORF">SAMN02745190_01731</name>
</gene>
<dbReference type="InterPro" id="IPR050336">
    <property type="entry name" value="Chromosome_partition/occlusion"/>
</dbReference>
<dbReference type="GO" id="GO:0007059">
    <property type="term" value="P:chromosome segregation"/>
    <property type="evidence" value="ECO:0007669"/>
    <property type="project" value="UniProtKB-KW"/>
</dbReference>
<dbReference type="EMBL" id="FQUG01000006">
    <property type="protein sequence ID" value="SHF04376.1"/>
    <property type="molecule type" value="Genomic_DNA"/>
</dbReference>
<dbReference type="PANTHER" id="PTHR33375">
    <property type="entry name" value="CHROMOSOME-PARTITIONING PROTEIN PARB-RELATED"/>
    <property type="match status" value="1"/>
</dbReference>
<accession>A0A1M4YFY0</accession>
<evidence type="ECO:0000259" key="5">
    <source>
        <dbReference type="SMART" id="SM00470"/>
    </source>
</evidence>
<dbReference type="STRING" id="1123243.SAMN02745190_01731"/>
<dbReference type="PANTHER" id="PTHR33375:SF1">
    <property type="entry name" value="CHROMOSOME-PARTITIONING PROTEIN PARB-RELATED"/>
    <property type="match status" value="1"/>
</dbReference>
<keyword evidence="3" id="KW-0159">Chromosome partition</keyword>
<dbReference type="FunFam" id="1.10.10.2830:FF:000001">
    <property type="entry name" value="Chromosome partitioning protein ParB"/>
    <property type="match status" value="1"/>
</dbReference>
<name>A0A1M4YFY0_9FIRM</name>
<evidence type="ECO:0000256" key="1">
    <source>
        <dbReference type="ARBA" id="ARBA00004453"/>
    </source>
</evidence>
<dbReference type="InterPro" id="IPR003115">
    <property type="entry name" value="ParB_N"/>
</dbReference>
<dbReference type="GO" id="GO:0005694">
    <property type="term" value="C:chromosome"/>
    <property type="evidence" value="ECO:0007669"/>
    <property type="project" value="TreeGrafter"/>
</dbReference>
<dbReference type="SMART" id="SM00470">
    <property type="entry name" value="ParB"/>
    <property type="match status" value="1"/>
</dbReference>
<comment type="subcellular location">
    <subcellularLocation>
        <location evidence="1">Cytoplasm</location>
        <location evidence="1">Nucleoid</location>
    </subcellularLocation>
</comment>
<sequence length="326" mass="36926">MAKKSGLGKGLGALGLKKDAKKEIKQPAAPAPVELKEGEVVRELALKDIRPNEKQPRKTFDEDSLDELKDSIRQYGVLQPILVKKSDKGYELIAGERRYRAAKLAGLKTIPAIERKFTRQELTEVALIENLQREDLNAIEEAQAYAHLMKEFSMTQEQLSGKIGRSRSHIANFLRLLKLPERVQESLVQEVISMGQAKPLLSLEDNELQQKAANYIIDHELSAREAESLVAKLKKDPSLLDEKGKTQKQKPQSTADVFMADAEEQLRVFFGTKVKIMPGKKRSKIEIEFYSPEDLSRIVETIHEFHGNDVARKTELLRQASRKFIT</sequence>
<evidence type="ECO:0000256" key="3">
    <source>
        <dbReference type="ARBA" id="ARBA00022829"/>
    </source>
</evidence>
<dbReference type="FunFam" id="3.90.1530.30:FF:000001">
    <property type="entry name" value="Chromosome partitioning protein ParB"/>
    <property type="match status" value="1"/>
</dbReference>
<dbReference type="Pfam" id="PF02195">
    <property type="entry name" value="ParB_N"/>
    <property type="match status" value="1"/>
</dbReference>
<dbReference type="GO" id="GO:0045881">
    <property type="term" value="P:positive regulation of sporulation resulting in formation of a cellular spore"/>
    <property type="evidence" value="ECO:0007669"/>
    <property type="project" value="TreeGrafter"/>
</dbReference>
<dbReference type="Gene3D" id="3.90.1530.30">
    <property type="match status" value="1"/>
</dbReference>
<comment type="similarity">
    <text evidence="2">Belongs to the ParB family.</text>
</comment>
<proteinExistence type="inferred from homology"/>
<dbReference type="OrthoDB" id="9802051at2"/>
<dbReference type="RefSeq" id="WP_072935822.1">
    <property type="nucleotide sequence ID" value="NZ_FQUG01000006.1"/>
</dbReference>
<dbReference type="InterPro" id="IPR004437">
    <property type="entry name" value="ParB/RepB/Spo0J"/>
</dbReference>
<dbReference type="CDD" id="cd16393">
    <property type="entry name" value="SPO0J_N"/>
    <property type="match status" value="1"/>
</dbReference>
<dbReference type="InterPro" id="IPR041468">
    <property type="entry name" value="HTH_ParB/Spo0J"/>
</dbReference>
<reference evidence="6 7" key="1">
    <citation type="submission" date="2016-11" db="EMBL/GenBank/DDBJ databases">
        <authorList>
            <person name="Jaros S."/>
            <person name="Januszkiewicz K."/>
            <person name="Wedrychowicz H."/>
        </authorList>
    </citation>
    <scope>NUCLEOTIDE SEQUENCE [LARGE SCALE GENOMIC DNA]</scope>
    <source>
        <strain evidence="6 7">DSM 10502</strain>
    </source>
</reference>
<keyword evidence="7" id="KW-1185">Reference proteome</keyword>
<dbReference type="NCBIfam" id="TIGR00180">
    <property type="entry name" value="parB_part"/>
    <property type="match status" value="1"/>
</dbReference>
<dbReference type="SUPFAM" id="SSF110849">
    <property type="entry name" value="ParB/Sulfiredoxin"/>
    <property type="match status" value="1"/>
</dbReference>
<dbReference type="GO" id="GO:0009295">
    <property type="term" value="C:nucleoid"/>
    <property type="evidence" value="ECO:0007669"/>
    <property type="project" value="UniProtKB-SubCell"/>
</dbReference>
<protein>
    <submittedName>
        <fullName evidence="6">Chromosome partitioning protein, ParB family</fullName>
    </submittedName>
</protein>
<evidence type="ECO:0000313" key="7">
    <source>
        <dbReference type="Proteomes" id="UP000184404"/>
    </source>
</evidence>
<evidence type="ECO:0000313" key="6">
    <source>
        <dbReference type="EMBL" id="SHF04376.1"/>
    </source>
</evidence>
<keyword evidence="4" id="KW-0238">DNA-binding</keyword>
<dbReference type="Gene3D" id="1.10.10.2830">
    <property type="match status" value="1"/>
</dbReference>
<feature type="domain" description="ParB-like N-terminal" evidence="5">
    <location>
        <begin position="42"/>
        <end position="131"/>
    </location>
</feature>
<dbReference type="AlphaFoldDB" id="A0A1M4YFY0"/>
<dbReference type="Pfam" id="PF17762">
    <property type="entry name" value="HTH_ParB"/>
    <property type="match status" value="1"/>
</dbReference>
<evidence type="ECO:0000256" key="4">
    <source>
        <dbReference type="ARBA" id="ARBA00023125"/>
    </source>
</evidence>
<dbReference type="GO" id="GO:0003677">
    <property type="term" value="F:DNA binding"/>
    <property type="evidence" value="ECO:0007669"/>
    <property type="project" value="UniProtKB-KW"/>
</dbReference>
<dbReference type="InterPro" id="IPR036086">
    <property type="entry name" value="ParB/Sulfiredoxin_sf"/>
</dbReference>
<organism evidence="6 7">
    <name type="scientific">Schwartzia succinivorans DSM 10502</name>
    <dbReference type="NCBI Taxonomy" id="1123243"/>
    <lineage>
        <taxon>Bacteria</taxon>
        <taxon>Bacillati</taxon>
        <taxon>Bacillota</taxon>
        <taxon>Negativicutes</taxon>
        <taxon>Selenomonadales</taxon>
        <taxon>Selenomonadaceae</taxon>
        <taxon>Schwartzia</taxon>
    </lineage>
</organism>
<evidence type="ECO:0000256" key="2">
    <source>
        <dbReference type="ARBA" id="ARBA00006295"/>
    </source>
</evidence>
<dbReference type="Proteomes" id="UP000184404">
    <property type="component" value="Unassembled WGS sequence"/>
</dbReference>